<evidence type="ECO:0000313" key="3">
    <source>
        <dbReference type="Proteomes" id="UP000738359"/>
    </source>
</evidence>
<dbReference type="EMBL" id="JAAAHY010000455">
    <property type="protein sequence ID" value="KAF9963574.1"/>
    <property type="molecule type" value="Genomic_DNA"/>
</dbReference>
<reference evidence="2" key="1">
    <citation type="journal article" date="2020" name="Fungal Divers.">
        <title>Resolving the Mortierellaceae phylogeny through synthesis of multi-gene phylogenetics and phylogenomics.</title>
        <authorList>
            <person name="Vandepol N."/>
            <person name="Liber J."/>
            <person name="Desiro A."/>
            <person name="Na H."/>
            <person name="Kennedy M."/>
            <person name="Barry K."/>
            <person name="Grigoriev I.V."/>
            <person name="Miller A.N."/>
            <person name="O'Donnell K."/>
            <person name="Stajich J.E."/>
            <person name="Bonito G."/>
        </authorList>
    </citation>
    <scope>NUCLEOTIDE SEQUENCE</scope>
    <source>
        <strain evidence="2">CK1249</strain>
    </source>
</reference>
<keyword evidence="3" id="KW-1185">Reference proteome</keyword>
<feature type="region of interest" description="Disordered" evidence="1">
    <location>
        <begin position="51"/>
        <end position="70"/>
    </location>
</feature>
<organism evidence="2 3">
    <name type="scientific">Mortierella alpina</name>
    <name type="common">Oleaginous fungus</name>
    <name type="synonym">Mortierella renispora</name>
    <dbReference type="NCBI Taxonomy" id="64518"/>
    <lineage>
        <taxon>Eukaryota</taxon>
        <taxon>Fungi</taxon>
        <taxon>Fungi incertae sedis</taxon>
        <taxon>Mucoromycota</taxon>
        <taxon>Mortierellomycotina</taxon>
        <taxon>Mortierellomycetes</taxon>
        <taxon>Mortierellales</taxon>
        <taxon>Mortierellaceae</taxon>
        <taxon>Mortierella</taxon>
    </lineage>
</organism>
<sequence>KGNEFRLSLSKASGTSTYGEEEAQKEKKDEQVEVTKNRVLRQIELLLPPPRVSATRAEPTVAPDTSTPQSSRVNRAKFAQIVMTYLEQKCAIVSLGIDTLKTRLHKGPREHNLSPDQELPSQVKFTVNVISEMVRIGIEITRCAEMACALFIAETDAKVPSLNDSAQIRTRKEEIAQFVSHSGVFFGNLGNLFSSILAWRSPSTAGRPRADNAEKRLIEKVLSRYEEFLQKNTSSLPSTALSNQDWVHF</sequence>
<feature type="region of interest" description="Disordered" evidence="1">
    <location>
        <begin position="1"/>
        <end position="33"/>
    </location>
</feature>
<feature type="non-terminal residue" evidence="2">
    <location>
        <position position="1"/>
    </location>
</feature>
<gene>
    <name evidence="2" type="ORF">BGZ70_007320</name>
</gene>
<evidence type="ECO:0000256" key="1">
    <source>
        <dbReference type="SAM" id="MobiDB-lite"/>
    </source>
</evidence>
<protein>
    <submittedName>
        <fullName evidence="2">Uncharacterized protein</fullName>
    </submittedName>
</protein>
<comment type="caution">
    <text evidence="2">The sequence shown here is derived from an EMBL/GenBank/DDBJ whole genome shotgun (WGS) entry which is preliminary data.</text>
</comment>
<proteinExistence type="predicted"/>
<dbReference type="Proteomes" id="UP000738359">
    <property type="component" value="Unassembled WGS sequence"/>
</dbReference>
<accession>A0A9P6J8G1</accession>
<name>A0A9P6J8G1_MORAP</name>
<dbReference type="AlphaFoldDB" id="A0A9P6J8G1"/>
<evidence type="ECO:0000313" key="2">
    <source>
        <dbReference type="EMBL" id="KAF9963574.1"/>
    </source>
</evidence>
<feature type="compositionally biased region" description="Basic and acidic residues" evidence="1">
    <location>
        <begin position="22"/>
        <end position="33"/>
    </location>
</feature>